<keyword evidence="3" id="KW-1185">Reference proteome</keyword>
<evidence type="ECO:0000313" key="2">
    <source>
        <dbReference type="EMBL" id="QXN94412.1"/>
    </source>
</evidence>
<evidence type="ECO:0000259" key="1">
    <source>
        <dbReference type="Pfam" id="PF22302"/>
    </source>
</evidence>
<organism evidence="2 3">
    <name type="scientific">Nocardia iowensis</name>
    <dbReference type="NCBI Taxonomy" id="204891"/>
    <lineage>
        <taxon>Bacteria</taxon>
        <taxon>Bacillati</taxon>
        <taxon>Actinomycetota</taxon>
        <taxon>Actinomycetes</taxon>
        <taxon>Mycobacteriales</taxon>
        <taxon>Nocardiaceae</taxon>
        <taxon>Nocardia</taxon>
    </lineage>
</organism>
<gene>
    <name evidence="2" type="ORF">KV110_15935</name>
</gene>
<feature type="domain" description="DUF6968" evidence="1">
    <location>
        <begin position="115"/>
        <end position="176"/>
    </location>
</feature>
<name>A0ABX8RZZ1_NOCIO</name>
<dbReference type="InterPro" id="IPR054241">
    <property type="entry name" value="DUF6968"/>
</dbReference>
<dbReference type="RefSeq" id="WP_218476949.1">
    <property type="nucleotide sequence ID" value="NZ_BAABJN010000015.1"/>
</dbReference>
<dbReference type="EMBL" id="CP078145">
    <property type="protein sequence ID" value="QXN94412.1"/>
    <property type="molecule type" value="Genomic_DNA"/>
</dbReference>
<reference evidence="2 3" key="1">
    <citation type="submission" date="2021-07" db="EMBL/GenBank/DDBJ databases">
        <title>Whole Genome Sequence of Nocardia Iowensis.</title>
        <authorList>
            <person name="Lamm A."/>
            <person name="Collins-Fairclough A.M."/>
            <person name="Bunk B."/>
            <person name="Sproer C."/>
        </authorList>
    </citation>
    <scope>NUCLEOTIDE SEQUENCE [LARGE SCALE GENOMIC DNA]</scope>
    <source>
        <strain evidence="2 3">NRRL 5646</strain>
    </source>
</reference>
<proteinExistence type="predicted"/>
<protein>
    <recommendedName>
        <fullName evidence="1">DUF6968 domain-containing protein</fullName>
    </recommendedName>
</protein>
<dbReference type="Proteomes" id="UP000694257">
    <property type="component" value="Chromosome"/>
</dbReference>
<feature type="domain" description="DUF6968" evidence="1">
    <location>
        <begin position="15"/>
        <end position="91"/>
    </location>
</feature>
<evidence type="ECO:0000313" key="3">
    <source>
        <dbReference type="Proteomes" id="UP000694257"/>
    </source>
</evidence>
<sequence>MSVHVGEVIATRVVADGHRTVLIEVGKPGLSMDSGMVCAFRIQGWGESCAVGVDAIAALYCALAEIGVVLERANTDGHHFTVVGPADLGFPSPPIDRRVGTPAASYELGELIAIRSMTIADERATIAIGRPVHAADGEFYMCPFRIDGHPHAVASGLDEVQALLTALRMIGARLQLPADWPVSRAW</sequence>
<dbReference type="Pfam" id="PF22302">
    <property type="entry name" value="DUF6968"/>
    <property type="match status" value="2"/>
</dbReference>
<accession>A0ABX8RZZ1</accession>